<feature type="region of interest" description="Disordered" evidence="1">
    <location>
        <begin position="95"/>
        <end position="137"/>
    </location>
</feature>
<evidence type="ECO:0000256" key="1">
    <source>
        <dbReference type="SAM" id="MobiDB-lite"/>
    </source>
</evidence>
<protein>
    <submittedName>
        <fullName evidence="2">Protein FRA10AC1</fullName>
    </submittedName>
</protein>
<proteinExistence type="predicted"/>
<accession>A0A4C1ZE76</accession>
<dbReference type="EMBL" id="BGZK01001734">
    <property type="protein sequence ID" value="GBP85404.1"/>
    <property type="molecule type" value="Genomic_DNA"/>
</dbReference>
<dbReference type="AlphaFoldDB" id="A0A4C1ZE76"/>
<comment type="caution">
    <text evidence="2">The sequence shown here is derived from an EMBL/GenBank/DDBJ whole genome shotgun (WGS) entry which is preliminary data.</text>
</comment>
<dbReference type="OrthoDB" id="197967at2759"/>
<dbReference type="Proteomes" id="UP000299102">
    <property type="component" value="Unassembled WGS sequence"/>
</dbReference>
<feature type="compositionally biased region" description="Basic residues" evidence="1">
    <location>
        <begin position="95"/>
        <end position="106"/>
    </location>
</feature>
<feature type="compositionally biased region" description="Polar residues" evidence="1">
    <location>
        <begin position="123"/>
        <end position="133"/>
    </location>
</feature>
<dbReference type="Pfam" id="PF09725">
    <property type="entry name" value="Fra10Ac1"/>
    <property type="match status" value="1"/>
</dbReference>
<keyword evidence="3" id="KW-1185">Reference proteome</keyword>
<reference evidence="2 3" key="1">
    <citation type="journal article" date="2019" name="Commun. Biol.">
        <title>The bagworm genome reveals a unique fibroin gene that provides high tensile strength.</title>
        <authorList>
            <person name="Kono N."/>
            <person name="Nakamura H."/>
            <person name="Ohtoshi R."/>
            <person name="Tomita M."/>
            <person name="Numata K."/>
            <person name="Arakawa K."/>
        </authorList>
    </citation>
    <scope>NUCLEOTIDE SEQUENCE [LARGE SCALE GENOMIC DNA]</scope>
</reference>
<organism evidence="2 3">
    <name type="scientific">Eumeta variegata</name>
    <name type="common">Bagworm moth</name>
    <name type="synonym">Eumeta japonica</name>
    <dbReference type="NCBI Taxonomy" id="151549"/>
    <lineage>
        <taxon>Eukaryota</taxon>
        <taxon>Metazoa</taxon>
        <taxon>Ecdysozoa</taxon>
        <taxon>Arthropoda</taxon>
        <taxon>Hexapoda</taxon>
        <taxon>Insecta</taxon>
        <taxon>Pterygota</taxon>
        <taxon>Neoptera</taxon>
        <taxon>Endopterygota</taxon>
        <taxon>Lepidoptera</taxon>
        <taxon>Glossata</taxon>
        <taxon>Ditrysia</taxon>
        <taxon>Tineoidea</taxon>
        <taxon>Psychidae</taxon>
        <taxon>Oiketicinae</taxon>
        <taxon>Eumeta</taxon>
    </lineage>
</organism>
<gene>
    <name evidence="2" type="primary">FRA10AC1</name>
    <name evidence="2" type="ORF">EVAR_60245_1</name>
</gene>
<sequence>MTLLNTCCHFRAVDSSAKSLEVALRWRVEREVVIGKGQFQCGDKRCNNDKDLKSWEVNFAYVEDNERKNALVKIRLCPDCSQKLNYKSKKREIKRLKKSQKKKKNKRCESDSETEVFEPRTPEPQNTPTTSAAMDSEKVDISDDSVLWKKGTLLTPRYRTSFHHEDGIFVGCRERLTLTLQSIIGSSAKSSRRPAVVAVAFFLIGRADSALLTPTQFLVAVNEALSAPRPIRAEVPKGSCLFPSLYATYTDDIPSPLGHFEDWEDDVMLALYANWQRLLRIVTTGRLSREEDLASL</sequence>
<name>A0A4C1ZE76_EUMVA</name>
<dbReference type="InterPro" id="IPR019129">
    <property type="entry name" value="Folate-sensitive_fs_Fra10Ac1"/>
</dbReference>
<evidence type="ECO:0000313" key="2">
    <source>
        <dbReference type="EMBL" id="GBP85404.1"/>
    </source>
</evidence>
<evidence type="ECO:0000313" key="3">
    <source>
        <dbReference type="Proteomes" id="UP000299102"/>
    </source>
</evidence>
<dbReference type="STRING" id="151549.A0A4C1ZE76"/>